<dbReference type="Pfam" id="PF00160">
    <property type="entry name" value="Pro_isomerase"/>
    <property type="match status" value="1"/>
</dbReference>
<dbReference type="Proteomes" id="UP000050417">
    <property type="component" value="Unassembled WGS sequence"/>
</dbReference>
<organism evidence="5 6">
    <name type="scientific">Ornatilinea apprima</name>
    <dbReference type="NCBI Taxonomy" id="1134406"/>
    <lineage>
        <taxon>Bacteria</taxon>
        <taxon>Bacillati</taxon>
        <taxon>Chloroflexota</taxon>
        <taxon>Anaerolineae</taxon>
        <taxon>Anaerolineales</taxon>
        <taxon>Anaerolineaceae</taxon>
        <taxon>Ornatilinea</taxon>
    </lineage>
</organism>
<evidence type="ECO:0000256" key="1">
    <source>
        <dbReference type="ARBA" id="ARBA00002388"/>
    </source>
</evidence>
<evidence type="ECO:0000313" key="6">
    <source>
        <dbReference type="Proteomes" id="UP000050417"/>
    </source>
</evidence>
<evidence type="ECO:0000256" key="2">
    <source>
        <dbReference type="ARBA" id="ARBA00007365"/>
    </source>
</evidence>
<gene>
    <name evidence="5" type="ORF">ADN00_08665</name>
</gene>
<dbReference type="GO" id="GO:0003755">
    <property type="term" value="F:peptidyl-prolyl cis-trans isomerase activity"/>
    <property type="evidence" value="ECO:0007669"/>
    <property type="project" value="UniProtKB-UniRule"/>
</dbReference>
<keyword evidence="3" id="KW-0697">Rotamase</keyword>
<keyword evidence="6" id="KW-1185">Reference proteome</keyword>
<dbReference type="InterPro" id="IPR002130">
    <property type="entry name" value="Cyclophilin-type_PPIase_dom"/>
</dbReference>
<dbReference type="Gene3D" id="2.40.100.10">
    <property type="entry name" value="Cyclophilin-like"/>
    <property type="match status" value="1"/>
</dbReference>
<name>A0A0P6XD56_9CHLR</name>
<dbReference type="PANTHER" id="PTHR45625:SF16">
    <property type="entry name" value="PEPTIDYL-PROLYL CIS-TRANS ISOMERASE"/>
    <property type="match status" value="1"/>
</dbReference>
<dbReference type="PROSITE" id="PS50072">
    <property type="entry name" value="CSA_PPIASE_2"/>
    <property type="match status" value="1"/>
</dbReference>
<keyword evidence="3" id="KW-0413">Isomerase</keyword>
<protein>
    <recommendedName>
        <fullName evidence="3">Peptidyl-prolyl cis-trans isomerase</fullName>
        <shortName evidence="3">PPIase</shortName>
        <ecNumber evidence="3">5.2.1.8</ecNumber>
    </recommendedName>
</protein>
<dbReference type="EC" id="5.2.1.8" evidence="3"/>
<dbReference type="InterPro" id="IPR024936">
    <property type="entry name" value="Cyclophilin-type_PPIase"/>
</dbReference>
<proteinExistence type="inferred from homology"/>
<dbReference type="STRING" id="1134406.ADN00_08665"/>
<dbReference type="EMBL" id="LGCL01000022">
    <property type="protein sequence ID" value="KPL77685.1"/>
    <property type="molecule type" value="Genomic_DNA"/>
</dbReference>
<dbReference type="InterPro" id="IPR044666">
    <property type="entry name" value="Cyclophilin_A-like"/>
</dbReference>
<sequence>MYDACPPTVIDPTKKYTATIETTKGNFVMDLYADKAPVTVNSFVFLANEGWFNDIPFHRVIDGFVAQTGDPSGLGLGGPGYQYSNEISDLGFDKAGVVGMANAGPESNGSQFFITLAPVEQLSGNYTVFGQVTEGMDVVSSLNKIDPSANESVENADRIIKVTISEQ</sequence>
<comment type="caution">
    <text evidence="5">The sequence shown here is derived from an EMBL/GenBank/DDBJ whole genome shotgun (WGS) entry which is preliminary data.</text>
</comment>
<evidence type="ECO:0000256" key="3">
    <source>
        <dbReference type="RuleBase" id="RU363019"/>
    </source>
</evidence>
<comment type="similarity">
    <text evidence="2 3">Belongs to the cyclophilin-type PPIase family.</text>
</comment>
<dbReference type="InterPro" id="IPR029000">
    <property type="entry name" value="Cyclophilin-like_dom_sf"/>
</dbReference>
<comment type="function">
    <text evidence="1 3">PPIases accelerate the folding of proteins. It catalyzes the cis-trans isomerization of proline imidic peptide bonds in oligopeptides.</text>
</comment>
<reference evidence="5 6" key="1">
    <citation type="submission" date="2015-07" db="EMBL/GenBank/DDBJ databases">
        <title>Genome sequence of Ornatilinea apprima DSM 23815.</title>
        <authorList>
            <person name="Hemp J."/>
            <person name="Ward L.M."/>
            <person name="Pace L.A."/>
            <person name="Fischer W.W."/>
        </authorList>
    </citation>
    <scope>NUCLEOTIDE SEQUENCE [LARGE SCALE GENOMIC DNA]</scope>
    <source>
        <strain evidence="5 6">P3M-1</strain>
    </source>
</reference>
<dbReference type="AlphaFoldDB" id="A0A0P6XD56"/>
<dbReference type="PIRSF" id="PIRSF001467">
    <property type="entry name" value="Peptidylpro_ismrse"/>
    <property type="match status" value="1"/>
</dbReference>
<dbReference type="PANTHER" id="PTHR45625">
    <property type="entry name" value="PEPTIDYL-PROLYL CIS-TRANS ISOMERASE-RELATED"/>
    <property type="match status" value="1"/>
</dbReference>
<comment type="catalytic activity">
    <reaction evidence="3">
        <text>[protein]-peptidylproline (omega=180) = [protein]-peptidylproline (omega=0)</text>
        <dbReference type="Rhea" id="RHEA:16237"/>
        <dbReference type="Rhea" id="RHEA-COMP:10747"/>
        <dbReference type="Rhea" id="RHEA-COMP:10748"/>
        <dbReference type="ChEBI" id="CHEBI:83833"/>
        <dbReference type="ChEBI" id="CHEBI:83834"/>
        <dbReference type="EC" id="5.2.1.8"/>
    </reaction>
</comment>
<evidence type="ECO:0000313" key="5">
    <source>
        <dbReference type="EMBL" id="KPL77685.1"/>
    </source>
</evidence>
<dbReference type="PATRIC" id="fig|1134406.4.peg.1448"/>
<dbReference type="SUPFAM" id="SSF50891">
    <property type="entry name" value="Cyclophilin-like"/>
    <property type="match status" value="1"/>
</dbReference>
<feature type="domain" description="PPIase cyclophilin-type" evidence="4">
    <location>
        <begin position="25"/>
        <end position="167"/>
    </location>
</feature>
<dbReference type="CDD" id="cd00317">
    <property type="entry name" value="cyclophilin"/>
    <property type="match status" value="1"/>
</dbReference>
<accession>A0A0P6XD56</accession>
<evidence type="ECO:0000259" key="4">
    <source>
        <dbReference type="PROSITE" id="PS50072"/>
    </source>
</evidence>
<dbReference type="PRINTS" id="PR00153">
    <property type="entry name" value="CSAPPISMRASE"/>
</dbReference>